<dbReference type="SUPFAM" id="SSF46785">
    <property type="entry name" value="Winged helix' DNA-binding domain"/>
    <property type="match status" value="1"/>
</dbReference>
<accession>A0A420XV58</accession>
<keyword evidence="2" id="KW-0238">DNA-binding</keyword>
<dbReference type="PANTHER" id="PTHR33164:SF43">
    <property type="entry name" value="HTH-TYPE TRANSCRIPTIONAL REPRESSOR YETL"/>
    <property type="match status" value="1"/>
</dbReference>
<dbReference type="Gene3D" id="1.10.10.10">
    <property type="entry name" value="Winged helix-like DNA-binding domain superfamily/Winged helix DNA-binding domain"/>
    <property type="match status" value="1"/>
</dbReference>
<dbReference type="PROSITE" id="PS50995">
    <property type="entry name" value="HTH_MARR_2"/>
    <property type="match status" value="1"/>
</dbReference>
<dbReference type="GO" id="GO:0003677">
    <property type="term" value="F:DNA binding"/>
    <property type="evidence" value="ECO:0007669"/>
    <property type="project" value="UniProtKB-KW"/>
</dbReference>
<dbReference type="GO" id="GO:0003700">
    <property type="term" value="F:DNA-binding transcription factor activity"/>
    <property type="evidence" value="ECO:0007669"/>
    <property type="project" value="InterPro"/>
</dbReference>
<protein>
    <submittedName>
        <fullName evidence="2">DNA-binding MarR family transcriptional regulator</fullName>
    </submittedName>
</protein>
<keyword evidence="3" id="KW-1185">Reference proteome</keyword>
<evidence type="ECO:0000313" key="2">
    <source>
        <dbReference type="EMBL" id="RKS80706.1"/>
    </source>
</evidence>
<dbReference type="InterPro" id="IPR036390">
    <property type="entry name" value="WH_DNA-bd_sf"/>
</dbReference>
<dbReference type="PRINTS" id="PR00598">
    <property type="entry name" value="HTHMARR"/>
</dbReference>
<dbReference type="InterPro" id="IPR011991">
    <property type="entry name" value="ArsR-like_HTH"/>
</dbReference>
<dbReference type="InterPro" id="IPR036388">
    <property type="entry name" value="WH-like_DNA-bd_sf"/>
</dbReference>
<sequence>MAQATAPASPGGAAGEHLDEQQLDTVVASLMQTMRVLKSAPLGTPVEGACLGVLHTVGSSGPLRPGDLASEVRLDASTVSRHLQVLERLGMVARERDADDRRAFRVATTPLGDSTLTEAAAVRRSLLSGALQGWSRADVTQLAQLLHRLAEDTSSAADSLHATRHIPGERS</sequence>
<dbReference type="InterPro" id="IPR000835">
    <property type="entry name" value="HTH_MarR-typ"/>
</dbReference>
<dbReference type="SMART" id="SM00347">
    <property type="entry name" value="HTH_MARR"/>
    <property type="match status" value="1"/>
</dbReference>
<dbReference type="GO" id="GO:0006950">
    <property type="term" value="P:response to stress"/>
    <property type="evidence" value="ECO:0007669"/>
    <property type="project" value="TreeGrafter"/>
</dbReference>
<dbReference type="InterPro" id="IPR039422">
    <property type="entry name" value="MarR/SlyA-like"/>
</dbReference>
<evidence type="ECO:0000259" key="1">
    <source>
        <dbReference type="PROSITE" id="PS50995"/>
    </source>
</evidence>
<gene>
    <name evidence="2" type="ORF">CLV35_0172</name>
</gene>
<dbReference type="Pfam" id="PF12802">
    <property type="entry name" value="MarR_2"/>
    <property type="match status" value="1"/>
</dbReference>
<dbReference type="PANTHER" id="PTHR33164">
    <property type="entry name" value="TRANSCRIPTIONAL REGULATOR, MARR FAMILY"/>
    <property type="match status" value="1"/>
</dbReference>
<dbReference type="OrthoDB" id="3778086at2"/>
<feature type="domain" description="HTH marR-type" evidence="1">
    <location>
        <begin position="20"/>
        <end position="151"/>
    </location>
</feature>
<dbReference type="EMBL" id="RBWV01000002">
    <property type="protein sequence ID" value="RKS80706.1"/>
    <property type="molecule type" value="Genomic_DNA"/>
</dbReference>
<dbReference type="InParanoid" id="A0A420XV58"/>
<dbReference type="CDD" id="cd00090">
    <property type="entry name" value="HTH_ARSR"/>
    <property type="match status" value="1"/>
</dbReference>
<proteinExistence type="predicted"/>
<dbReference type="RefSeq" id="WP_121191544.1">
    <property type="nucleotide sequence ID" value="NZ_RBWV01000002.1"/>
</dbReference>
<dbReference type="Proteomes" id="UP000281955">
    <property type="component" value="Unassembled WGS sequence"/>
</dbReference>
<name>A0A420XV58_9ACTN</name>
<dbReference type="AlphaFoldDB" id="A0A420XV58"/>
<evidence type="ECO:0000313" key="3">
    <source>
        <dbReference type="Proteomes" id="UP000281955"/>
    </source>
</evidence>
<comment type="caution">
    <text evidence="2">The sequence shown here is derived from an EMBL/GenBank/DDBJ whole genome shotgun (WGS) entry which is preliminary data.</text>
</comment>
<reference evidence="2 3" key="1">
    <citation type="submission" date="2018-10" db="EMBL/GenBank/DDBJ databases">
        <title>Genomic Encyclopedia of Archaeal and Bacterial Type Strains, Phase II (KMG-II): from individual species to whole genera.</title>
        <authorList>
            <person name="Goeker M."/>
        </authorList>
    </citation>
    <scope>NUCLEOTIDE SEQUENCE [LARGE SCALE GENOMIC DNA]</scope>
    <source>
        <strain evidence="2 3">RP-AC37</strain>
    </source>
</reference>
<organism evidence="2 3">
    <name type="scientific">Motilibacter peucedani</name>
    <dbReference type="NCBI Taxonomy" id="598650"/>
    <lineage>
        <taxon>Bacteria</taxon>
        <taxon>Bacillati</taxon>
        <taxon>Actinomycetota</taxon>
        <taxon>Actinomycetes</taxon>
        <taxon>Motilibacterales</taxon>
        <taxon>Motilibacteraceae</taxon>
        <taxon>Motilibacter</taxon>
    </lineage>
</organism>